<feature type="compositionally biased region" description="Low complexity" evidence="1">
    <location>
        <begin position="500"/>
        <end position="515"/>
    </location>
</feature>
<dbReference type="EMBL" id="MU069659">
    <property type="protein sequence ID" value="KAF5836453.1"/>
    <property type="molecule type" value="Genomic_DNA"/>
</dbReference>
<proteinExistence type="predicted"/>
<accession>A0ABQ7GPE5</accession>
<evidence type="ECO:0000313" key="4">
    <source>
        <dbReference type="Proteomes" id="UP000815325"/>
    </source>
</evidence>
<gene>
    <name evidence="3" type="ORF">DUNSADRAFT_5900</name>
</gene>
<sequence>MCPIPDKSQSKEFNQRVTDWFRELKEKHQLESIGSMTASQVRSATGHRAVSTLLELSTLALLLEYQRLSPESARAWNFKSPPEKDPKFLPELAHVLPSLGAVAIKTQAQQFTALMQKAAASQEVYEGCAQDFKDQFYHLRSQCQQLQYAMAPEDAALLEEHIQRQAIQPGTLSPMAPLLAGSVEPSLAIQHASDTMAHLEEHLQQYEALGDLMHSTVGSAVHPHAVDGGKLAALAAAGASASMSADGTLTRPLLDDQQPAASAAGAVAAGGAAGGLAGVQPAAGADVDVGEMLEQWVNSLEQCCPLVEALAGQHGQGVSPLAAPSYWAITRLALMDLHCLCVPFEQYPLVEDKLQSKFRSSLVEIRVLLPIGSQLPLCVSCSSTDRLLQEMPARVAAAMSAPKPGNSSSSSIGTPGTRSTPHQPSGTAATDSNLASKPAYGPSAVLGPIVHGLPPTPVMAAQHAKRGGTGAGMGKGSWMGGDSGLLGPSASANGLRSLSQQQQGAGTRQAAGQDGAVHHRFSTQMPSMSGSGLERRDGRSALQSGELLQLQQRKHREGGGGMVHKGSEAQGAITQPAQPPEPLPGAIRDSAMEIQGSQTHDLGLLDLDNDDDFGVDGRTQVLGFDRGGSGNWSIGEMSAIKGPQDSREAARKPHGPNSDFGTTPVKLFR</sequence>
<comment type="caution">
    <text evidence="3">The sequence shown here is derived from an EMBL/GenBank/DDBJ whole genome shotgun (WGS) entry which is preliminary data.</text>
</comment>
<feature type="region of interest" description="Disordered" evidence="1">
    <location>
        <begin position="398"/>
        <end position="436"/>
    </location>
</feature>
<organism evidence="3 4">
    <name type="scientific">Dunaliella salina</name>
    <name type="common">Green alga</name>
    <name type="synonym">Protococcus salinus</name>
    <dbReference type="NCBI Taxonomy" id="3046"/>
    <lineage>
        <taxon>Eukaryota</taxon>
        <taxon>Viridiplantae</taxon>
        <taxon>Chlorophyta</taxon>
        <taxon>core chlorophytes</taxon>
        <taxon>Chlorophyceae</taxon>
        <taxon>CS clade</taxon>
        <taxon>Chlamydomonadales</taxon>
        <taxon>Dunaliellaceae</taxon>
        <taxon>Dunaliella</taxon>
    </lineage>
</organism>
<dbReference type="Pfam" id="PF14661">
    <property type="entry name" value="HAUS6_N"/>
    <property type="match status" value="1"/>
</dbReference>
<evidence type="ECO:0000259" key="2">
    <source>
        <dbReference type="Pfam" id="PF14661"/>
    </source>
</evidence>
<feature type="compositionally biased region" description="Gly residues" evidence="1">
    <location>
        <begin position="467"/>
        <end position="484"/>
    </location>
</feature>
<name>A0ABQ7GPE5_DUNSA</name>
<keyword evidence="4" id="KW-1185">Reference proteome</keyword>
<feature type="region of interest" description="Disordered" evidence="1">
    <location>
        <begin position="626"/>
        <end position="669"/>
    </location>
</feature>
<feature type="region of interest" description="Disordered" evidence="1">
    <location>
        <begin position="463"/>
        <end position="516"/>
    </location>
</feature>
<feature type="compositionally biased region" description="Low complexity" evidence="1">
    <location>
        <begin position="400"/>
        <end position="421"/>
    </location>
</feature>
<evidence type="ECO:0000256" key="1">
    <source>
        <dbReference type="SAM" id="MobiDB-lite"/>
    </source>
</evidence>
<dbReference type="Proteomes" id="UP000815325">
    <property type="component" value="Unassembled WGS sequence"/>
</dbReference>
<reference evidence="3" key="1">
    <citation type="submission" date="2017-08" db="EMBL/GenBank/DDBJ databases">
        <authorList>
            <person name="Polle J.E."/>
            <person name="Barry K."/>
            <person name="Cushman J."/>
            <person name="Schmutz J."/>
            <person name="Tran D."/>
            <person name="Hathwaick L.T."/>
            <person name="Yim W.C."/>
            <person name="Jenkins J."/>
            <person name="Mckie-Krisberg Z.M."/>
            <person name="Prochnik S."/>
            <person name="Lindquist E."/>
            <person name="Dockter R.B."/>
            <person name="Adam C."/>
            <person name="Molina H."/>
            <person name="Bunkerborg J."/>
            <person name="Jin E."/>
            <person name="Buchheim M."/>
            <person name="Magnuson J."/>
        </authorList>
    </citation>
    <scope>NUCLEOTIDE SEQUENCE</scope>
    <source>
        <strain evidence="3">CCAP 19/18</strain>
    </source>
</reference>
<evidence type="ECO:0000313" key="3">
    <source>
        <dbReference type="EMBL" id="KAF5836453.1"/>
    </source>
</evidence>
<protein>
    <recommendedName>
        <fullName evidence="2">HAUS augmin-like complex subunit 6 N-terminal domain-containing protein</fullName>
    </recommendedName>
</protein>
<feature type="compositionally biased region" description="Polar residues" evidence="1">
    <location>
        <begin position="422"/>
        <end position="435"/>
    </location>
</feature>
<feature type="domain" description="HAUS augmin-like complex subunit 6 N-terminal" evidence="2">
    <location>
        <begin position="3"/>
        <end position="151"/>
    </location>
</feature>
<feature type="compositionally biased region" description="Polar residues" evidence="1">
    <location>
        <begin position="490"/>
        <end position="499"/>
    </location>
</feature>
<dbReference type="InterPro" id="IPR028163">
    <property type="entry name" value="HAUS_6_N"/>
</dbReference>
<feature type="region of interest" description="Disordered" evidence="1">
    <location>
        <begin position="554"/>
        <end position="585"/>
    </location>
</feature>